<gene>
    <name evidence="6" type="ORF">SS50377_14328</name>
    <name evidence="7" type="ORF">SS50377_22081</name>
</gene>
<dbReference type="GO" id="GO:0006357">
    <property type="term" value="P:regulation of transcription by RNA polymerase II"/>
    <property type="evidence" value="ECO:0007669"/>
    <property type="project" value="TreeGrafter"/>
</dbReference>
<keyword evidence="1" id="KW-0479">Metal-binding</keyword>
<evidence type="ECO:0000256" key="1">
    <source>
        <dbReference type="ARBA" id="ARBA00022723"/>
    </source>
</evidence>
<dbReference type="Proteomes" id="UP000018208">
    <property type="component" value="Unassembled WGS sequence"/>
</dbReference>
<dbReference type="PROSITE" id="PS01359">
    <property type="entry name" value="ZF_PHD_1"/>
    <property type="match status" value="1"/>
</dbReference>
<evidence type="ECO:0000256" key="4">
    <source>
        <dbReference type="PROSITE-ProRule" id="PRU00146"/>
    </source>
</evidence>
<evidence type="ECO:0000259" key="5">
    <source>
        <dbReference type="PROSITE" id="PS50016"/>
    </source>
</evidence>
<dbReference type="PANTHER" id="PTHR13793:SF107">
    <property type="entry name" value="BROMODOMAIN-CONTAINING PROTEIN HOMOLOG"/>
    <property type="match status" value="1"/>
</dbReference>
<organism evidence="6">
    <name type="scientific">Spironucleus salmonicida</name>
    <dbReference type="NCBI Taxonomy" id="348837"/>
    <lineage>
        <taxon>Eukaryota</taxon>
        <taxon>Metamonada</taxon>
        <taxon>Diplomonadida</taxon>
        <taxon>Hexamitidae</taxon>
        <taxon>Hexamitinae</taxon>
        <taxon>Spironucleus</taxon>
    </lineage>
</organism>
<evidence type="ECO:0000313" key="8">
    <source>
        <dbReference type="Proteomes" id="UP000018208"/>
    </source>
</evidence>
<reference evidence="7" key="2">
    <citation type="submission" date="2020-12" db="EMBL/GenBank/DDBJ databases">
        <title>New Spironucleus salmonicida genome in near-complete chromosomes.</title>
        <authorList>
            <person name="Xu F."/>
            <person name="Kurt Z."/>
            <person name="Jimenez-Gonzalez A."/>
            <person name="Astvaldsson A."/>
            <person name="Andersson J.O."/>
            <person name="Svard S.G."/>
        </authorList>
    </citation>
    <scope>NUCLEOTIDE SEQUENCE</scope>
    <source>
        <strain evidence="7">ATCC 50377</strain>
    </source>
</reference>
<keyword evidence="2 4" id="KW-0863">Zinc-finger</keyword>
<dbReference type="AlphaFoldDB" id="V6LM41"/>
<protein>
    <submittedName>
        <fullName evidence="6">PHD-finger domain-containing protein</fullName>
    </submittedName>
</protein>
<keyword evidence="3" id="KW-0862">Zinc</keyword>
<dbReference type="OrthoDB" id="20839at2759"/>
<evidence type="ECO:0000256" key="2">
    <source>
        <dbReference type="ARBA" id="ARBA00022771"/>
    </source>
</evidence>
<evidence type="ECO:0000313" key="6">
    <source>
        <dbReference type="EMBL" id="EST45757.1"/>
    </source>
</evidence>
<sequence length="401" mass="46272">MLIGDDDVCDFCFSGDCDSDDPIIYCDSCNACVHASCYQITGDLPESFICEACEAHDRQCCLCYNSSPFMMQQIKFSSLYAHALCFRFAPTLNFEFYQRLSCGTSQEVVENKIQSNISEIKCSICGYNGNVRDCCTSYCKQCFHPSCCIQSGGKLLIRETDTHEFLQLLCADHSKSDNFYIEIWPGIEKLLYKNYDFPIDFNEENCGNLIMNVNCCESEETFQESIKMFGINALRQYSRLLNFQQNSMLKVQKIWQIVKKRRVRDPVEVGCIFNQSIDQKVQTISFCYLGNKIQLQVISQLMSDDIDFNEKNVNFTFTQIITENDLTKLYVQGLFLIGILEVNKFESIFGFLLQKEQQNLYTNCYFCVFDLGYYLQELAGQLGIFGIQLTTFLDDKLYSYI</sequence>
<keyword evidence="8" id="KW-1185">Reference proteome</keyword>
<dbReference type="PANTHER" id="PTHR13793">
    <property type="entry name" value="PHD FINGER PROTEINS"/>
    <property type="match status" value="1"/>
</dbReference>
<dbReference type="PROSITE" id="PS50016">
    <property type="entry name" value="ZF_PHD_2"/>
    <property type="match status" value="1"/>
</dbReference>
<dbReference type="InterPro" id="IPR050701">
    <property type="entry name" value="Histone_Mod_Regulator"/>
</dbReference>
<dbReference type="EMBL" id="KI546089">
    <property type="protein sequence ID" value="EST45757.1"/>
    <property type="molecule type" value="Genomic_DNA"/>
</dbReference>
<feature type="domain" description="PHD-type" evidence="5">
    <location>
        <begin position="6"/>
        <end position="56"/>
    </location>
</feature>
<proteinExistence type="predicted"/>
<dbReference type="Gene3D" id="3.30.40.10">
    <property type="entry name" value="Zinc/RING finger domain, C3HC4 (zinc finger)"/>
    <property type="match status" value="2"/>
</dbReference>
<dbReference type="InterPro" id="IPR001965">
    <property type="entry name" value="Znf_PHD"/>
</dbReference>
<dbReference type="GO" id="GO:0008270">
    <property type="term" value="F:zinc ion binding"/>
    <property type="evidence" value="ECO:0007669"/>
    <property type="project" value="UniProtKB-KW"/>
</dbReference>
<dbReference type="InterPro" id="IPR019787">
    <property type="entry name" value="Znf_PHD-finger"/>
</dbReference>
<name>V6LM41_9EUKA</name>
<evidence type="ECO:0000256" key="3">
    <source>
        <dbReference type="ARBA" id="ARBA00022833"/>
    </source>
</evidence>
<dbReference type="SMART" id="SM00249">
    <property type="entry name" value="PHD"/>
    <property type="match status" value="1"/>
</dbReference>
<accession>V6LM41</accession>
<dbReference type="InterPro" id="IPR011011">
    <property type="entry name" value="Znf_FYVE_PHD"/>
</dbReference>
<dbReference type="VEuPathDB" id="GiardiaDB:SS50377_22081"/>
<evidence type="ECO:0000313" key="7">
    <source>
        <dbReference type="EMBL" id="KAH0576517.1"/>
    </source>
</evidence>
<dbReference type="InterPro" id="IPR019786">
    <property type="entry name" value="Zinc_finger_PHD-type_CS"/>
</dbReference>
<dbReference type="EMBL" id="AUWU02000002">
    <property type="protein sequence ID" value="KAH0576517.1"/>
    <property type="molecule type" value="Genomic_DNA"/>
</dbReference>
<reference evidence="6 7" key="1">
    <citation type="journal article" date="2014" name="PLoS Genet.">
        <title>The Genome of Spironucleus salmonicida Highlights a Fish Pathogen Adapted to Fluctuating Environments.</title>
        <authorList>
            <person name="Xu F."/>
            <person name="Jerlstrom-Hultqvist J."/>
            <person name="Einarsson E."/>
            <person name="Astvaldsson A."/>
            <person name="Svard S.G."/>
            <person name="Andersson J.O."/>
        </authorList>
    </citation>
    <scope>NUCLEOTIDE SEQUENCE</scope>
    <source>
        <strain evidence="7">ATCC 50377</strain>
    </source>
</reference>
<dbReference type="Pfam" id="PF13831">
    <property type="entry name" value="PHD_2"/>
    <property type="match status" value="1"/>
</dbReference>
<dbReference type="SUPFAM" id="SSF57903">
    <property type="entry name" value="FYVE/PHD zinc finger"/>
    <property type="match status" value="1"/>
</dbReference>
<dbReference type="InterPro" id="IPR013083">
    <property type="entry name" value="Znf_RING/FYVE/PHD"/>
</dbReference>